<sequence length="106" mass="11642">MEKSQAQTTYTTKAVCVCVLLGISRSAFPLVCVLCFQIFDQRETQRRRPDSPVRCAVKPLTFHRVRRASAAGNFGRFVAGRPSLAAPLNTLVSKYSELSPHAVVCG</sequence>
<dbReference type="EMBL" id="KV453861">
    <property type="protein sequence ID" value="ODV83781.1"/>
    <property type="molecule type" value="Genomic_DNA"/>
</dbReference>
<gene>
    <name evidence="1" type="ORF">CANARDRAFT_76316</name>
</gene>
<evidence type="ECO:0000313" key="2">
    <source>
        <dbReference type="Proteomes" id="UP000094801"/>
    </source>
</evidence>
<dbReference type="AlphaFoldDB" id="A0A1E4SWB8"/>
<accession>A0A1E4SWB8</accession>
<evidence type="ECO:0000313" key="1">
    <source>
        <dbReference type="EMBL" id="ODV83781.1"/>
    </source>
</evidence>
<organism evidence="1 2">
    <name type="scientific">[Candida] arabinofermentans NRRL YB-2248</name>
    <dbReference type="NCBI Taxonomy" id="983967"/>
    <lineage>
        <taxon>Eukaryota</taxon>
        <taxon>Fungi</taxon>
        <taxon>Dikarya</taxon>
        <taxon>Ascomycota</taxon>
        <taxon>Saccharomycotina</taxon>
        <taxon>Pichiomycetes</taxon>
        <taxon>Pichiales</taxon>
        <taxon>Pichiaceae</taxon>
        <taxon>Ogataea</taxon>
        <taxon>Ogataea/Candida clade</taxon>
    </lineage>
</organism>
<name>A0A1E4SWB8_9ASCO</name>
<keyword evidence="2" id="KW-1185">Reference proteome</keyword>
<dbReference type="Proteomes" id="UP000094801">
    <property type="component" value="Unassembled WGS sequence"/>
</dbReference>
<protein>
    <submittedName>
        <fullName evidence="1">Uncharacterized protein</fullName>
    </submittedName>
</protein>
<reference evidence="2" key="1">
    <citation type="submission" date="2016-04" db="EMBL/GenBank/DDBJ databases">
        <title>Comparative genomics of biotechnologically important yeasts.</title>
        <authorList>
            <consortium name="DOE Joint Genome Institute"/>
            <person name="Riley R."/>
            <person name="Haridas S."/>
            <person name="Wolfe K.H."/>
            <person name="Lopes M.R."/>
            <person name="Hittinger C.T."/>
            <person name="Goker M."/>
            <person name="Salamov A."/>
            <person name="Wisecaver J."/>
            <person name="Long T.M."/>
            <person name="Aerts A.L."/>
            <person name="Barry K."/>
            <person name="Choi C."/>
            <person name="Clum A."/>
            <person name="Coughlan A.Y."/>
            <person name="Deshpande S."/>
            <person name="Douglass A.P."/>
            <person name="Hanson S.J."/>
            <person name="Klenk H.-P."/>
            <person name="Labutti K."/>
            <person name="Lapidus A."/>
            <person name="Lindquist E."/>
            <person name="Lipzen A."/>
            <person name="Meier-Kolthoff J.P."/>
            <person name="Ohm R.A."/>
            <person name="Otillar R.P."/>
            <person name="Pangilinan J."/>
            <person name="Peng Y."/>
            <person name="Rokas A."/>
            <person name="Rosa C.A."/>
            <person name="Scheuner C."/>
            <person name="Sibirny A.A."/>
            <person name="Slot J.C."/>
            <person name="Stielow J.B."/>
            <person name="Sun H."/>
            <person name="Kurtzman C.P."/>
            <person name="Blackwell M."/>
            <person name="Grigoriev I.V."/>
            <person name="Jeffries T.W."/>
        </authorList>
    </citation>
    <scope>NUCLEOTIDE SEQUENCE [LARGE SCALE GENOMIC DNA]</scope>
    <source>
        <strain evidence="2">NRRL YB-2248</strain>
    </source>
</reference>
<proteinExistence type="predicted"/>